<dbReference type="AlphaFoldDB" id="A0A066V1F0"/>
<comment type="caution">
    <text evidence="3">The sequence shown here is derived from an EMBL/GenBank/DDBJ whole genome shotgun (WGS) entry which is preliminary data.</text>
</comment>
<feature type="chain" id="PRO_5001632651" evidence="2">
    <location>
        <begin position="20"/>
        <end position="321"/>
    </location>
</feature>
<keyword evidence="4" id="KW-1185">Reference proteome</keyword>
<proteinExistence type="predicted"/>
<evidence type="ECO:0000313" key="4">
    <source>
        <dbReference type="Proteomes" id="UP000027361"/>
    </source>
</evidence>
<evidence type="ECO:0000256" key="1">
    <source>
        <dbReference type="SAM" id="MobiDB-lite"/>
    </source>
</evidence>
<dbReference type="EMBL" id="JMSN01000209">
    <property type="protein sequence ID" value="KDN35532.1"/>
    <property type="molecule type" value="Genomic_DNA"/>
</dbReference>
<protein>
    <submittedName>
        <fullName evidence="3">Uncharacterized protein</fullName>
    </submittedName>
</protein>
<dbReference type="GeneID" id="25265524"/>
<name>A0A066V1F0_TILAU</name>
<evidence type="ECO:0000313" key="3">
    <source>
        <dbReference type="EMBL" id="KDN35532.1"/>
    </source>
</evidence>
<gene>
    <name evidence="3" type="ORF">K437DRAFT_260354</name>
</gene>
<feature type="signal peptide" evidence="2">
    <location>
        <begin position="1"/>
        <end position="19"/>
    </location>
</feature>
<dbReference type="HOGENOM" id="CLU_866495_0_0_1"/>
<reference evidence="3 4" key="1">
    <citation type="submission" date="2014-05" db="EMBL/GenBank/DDBJ databases">
        <title>Draft genome sequence of a rare smut relative, Tilletiaria anomala UBC 951.</title>
        <authorList>
            <consortium name="DOE Joint Genome Institute"/>
            <person name="Toome M."/>
            <person name="Kuo A."/>
            <person name="Henrissat B."/>
            <person name="Lipzen A."/>
            <person name="Tritt A."/>
            <person name="Yoshinaga Y."/>
            <person name="Zane M."/>
            <person name="Barry K."/>
            <person name="Grigoriev I.V."/>
            <person name="Spatafora J.W."/>
            <person name="Aimea M.C."/>
        </authorList>
    </citation>
    <scope>NUCLEOTIDE SEQUENCE [LARGE SCALE GENOMIC DNA]</scope>
    <source>
        <strain evidence="3 4">UBC 951</strain>
    </source>
</reference>
<keyword evidence="2" id="KW-0732">Signal</keyword>
<sequence length="321" mass="34164">MVRPVYVLGAVVATAAVSAAPIPLGAALGGMMMGGVQASAGNDQNGNANQITDASDRSVNTPIVNQQQYSFNNQKIASAAGAPSPLHWNNHSGAAHGRGRGKRGLQLEDELVRRQVDESLAPRSFSSALGMLGGFGGAQANLGSDANLNSNVKQDTSYRGVTSPIQNQQVYSFKRSVDQDLEDMPLRRQVDEWLAPRGFSSALGMLTGFGGAQASLGNSANTNSNVKYDQSYRGVTSPIQNQQVYSFKRSVDQDLEDMPVRRQVDEWLAPRGFSSALGMLTGFGGVHANLGNSANTNSNVKYDQSYRQVAAPVTNAQVYSF</sequence>
<feature type="region of interest" description="Disordered" evidence="1">
    <location>
        <begin position="80"/>
        <end position="102"/>
    </location>
</feature>
<accession>A0A066V1F0</accession>
<evidence type="ECO:0000256" key="2">
    <source>
        <dbReference type="SAM" id="SignalP"/>
    </source>
</evidence>
<dbReference type="RefSeq" id="XP_013239810.1">
    <property type="nucleotide sequence ID" value="XM_013384356.1"/>
</dbReference>
<dbReference type="InParanoid" id="A0A066V1F0"/>
<organism evidence="3 4">
    <name type="scientific">Tilletiaria anomala (strain ATCC 24038 / CBS 436.72 / UBC 951)</name>
    <dbReference type="NCBI Taxonomy" id="1037660"/>
    <lineage>
        <taxon>Eukaryota</taxon>
        <taxon>Fungi</taxon>
        <taxon>Dikarya</taxon>
        <taxon>Basidiomycota</taxon>
        <taxon>Ustilaginomycotina</taxon>
        <taxon>Exobasidiomycetes</taxon>
        <taxon>Georgefischeriales</taxon>
        <taxon>Tilletiariaceae</taxon>
        <taxon>Tilletiaria</taxon>
    </lineage>
</organism>
<dbReference type="Proteomes" id="UP000027361">
    <property type="component" value="Unassembled WGS sequence"/>
</dbReference>